<evidence type="ECO:0000313" key="1">
    <source>
        <dbReference type="EMBL" id="EEY52972.1"/>
    </source>
</evidence>
<dbReference type="VEuPathDB" id="FungiDB:PITG_19389"/>
<dbReference type="AlphaFoldDB" id="D0P0K9"/>
<dbReference type="OrthoDB" id="142967at2759"/>
<dbReference type="RefSeq" id="XP_002896182.1">
    <property type="nucleotide sequence ID" value="XM_002896136.1"/>
</dbReference>
<accession>D0P0K9</accession>
<proteinExistence type="predicted"/>
<dbReference type="GeneID" id="9467050"/>
<dbReference type="KEGG" id="pif:PITG_19389"/>
<dbReference type="InParanoid" id="D0P0K9"/>
<reference evidence="2" key="1">
    <citation type="journal article" date="2009" name="Nature">
        <title>Genome sequence and analysis of the Irish potato famine pathogen Phytophthora infestans.</title>
        <authorList>
            <consortium name="The Broad Institute Genome Sequencing Platform"/>
            <person name="Haas B.J."/>
            <person name="Kamoun S."/>
            <person name="Zody M.C."/>
            <person name="Jiang R.H."/>
            <person name="Handsaker R.E."/>
            <person name="Cano L.M."/>
            <person name="Grabherr M."/>
            <person name="Kodira C.D."/>
            <person name="Raffaele S."/>
            <person name="Torto-Alalibo T."/>
            <person name="Bozkurt T.O."/>
            <person name="Ah-Fong A.M."/>
            <person name="Alvarado L."/>
            <person name="Anderson V.L."/>
            <person name="Armstrong M.R."/>
            <person name="Avrova A."/>
            <person name="Baxter L."/>
            <person name="Beynon J."/>
            <person name="Boevink P.C."/>
            <person name="Bollmann S.R."/>
            <person name="Bos J.I."/>
            <person name="Bulone V."/>
            <person name="Cai G."/>
            <person name="Cakir C."/>
            <person name="Carrington J.C."/>
            <person name="Chawner M."/>
            <person name="Conti L."/>
            <person name="Costanzo S."/>
            <person name="Ewan R."/>
            <person name="Fahlgren N."/>
            <person name="Fischbach M.A."/>
            <person name="Fugelstad J."/>
            <person name="Gilroy E.M."/>
            <person name="Gnerre S."/>
            <person name="Green P.J."/>
            <person name="Grenville-Briggs L.J."/>
            <person name="Griffith J."/>
            <person name="Grunwald N.J."/>
            <person name="Horn K."/>
            <person name="Horner N.R."/>
            <person name="Hu C.H."/>
            <person name="Huitema E."/>
            <person name="Jeong D.H."/>
            <person name="Jones A.M."/>
            <person name="Jones J.D."/>
            <person name="Jones R.W."/>
            <person name="Karlsson E.K."/>
            <person name="Kunjeti S.G."/>
            <person name="Lamour K."/>
            <person name="Liu Z."/>
            <person name="Ma L."/>
            <person name="Maclean D."/>
            <person name="Chibucos M.C."/>
            <person name="McDonald H."/>
            <person name="McWalters J."/>
            <person name="Meijer H.J."/>
            <person name="Morgan W."/>
            <person name="Morris P.F."/>
            <person name="Munro C.A."/>
            <person name="O'Neill K."/>
            <person name="Ospina-Giraldo M."/>
            <person name="Pinzon A."/>
            <person name="Pritchard L."/>
            <person name="Ramsahoye B."/>
            <person name="Ren Q."/>
            <person name="Restrepo S."/>
            <person name="Roy S."/>
            <person name="Sadanandom A."/>
            <person name="Savidor A."/>
            <person name="Schornack S."/>
            <person name="Schwartz D.C."/>
            <person name="Schumann U.D."/>
            <person name="Schwessinger B."/>
            <person name="Seyer L."/>
            <person name="Sharpe T."/>
            <person name="Silvar C."/>
            <person name="Song J."/>
            <person name="Studholme D.J."/>
            <person name="Sykes S."/>
            <person name="Thines M."/>
            <person name="van de Vondervoort P.J."/>
            <person name="Phuntumart V."/>
            <person name="Wawra S."/>
            <person name="Weide R."/>
            <person name="Win J."/>
            <person name="Young C."/>
            <person name="Zhou S."/>
            <person name="Fry W."/>
            <person name="Meyers B.C."/>
            <person name="van West P."/>
            <person name="Ristaino J."/>
            <person name="Govers F."/>
            <person name="Birch P.R."/>
            <person name="Whisson S.C."/>
            <person name="Judelson H.S."/>
            <person name="Nusbaum C."/>
        </authorList>
    </citation>
    <scope>NUCLEOTIDE SEQUENCE [LARGE SCALE GENOMIC DNA]</scope>
    <source>
        <strain evidence="2">T30-4</strain>
    </source>
</reference>
<gene>
    <name evidence="1" type="ORF">PITG_19389</name>
</gene>
<dbReference type="HOGENOM" id="CLU_070459_0_0_1"/>
<evidence type="ECO:0000313" key="2">
    <source>
        <dbReference type="Proteomes" id="UP000006643"/>
    </source>
</evidence>
<organism evidence="1 2">
    <name type="scientific">Phytophthora infestans (strain T30-4)</name>
    <name type="common">Potato late blight agent</name>
    <dbReference type="NCBI Taxonomy" id="403677"/>
    <lineage>
        <taxon>Eukaryota</taxon>
        <taxon>Sar</taxon>
        <taxon>Stramenopiles</taxon>
        <taxon>Oomycota</taxon>
        <taxon>Peronosporomycetes</taxon>
        <taxon>Peronosporales</taxon>
        <taxon>Peronosporaceae</taxon>
        <taxon>Phytophthora</taxon>
    </lineage>
</organism>
<dbReference type="Proteomes" id="UP000006643">
    <property type="component" value="Unassembled WGS sequence"/>
</dbReference>
<name>D0P0K9_PHYIT</name>
<dbReference type="EMBL" id="DS028220">
    <property type="protein sequence ID" value="EEY52972.1"/>
    <property type="molecule type" value="Genomic_DNA"/>
</dbReference>
<sequence>MFPSSQLTKALKTGKLSLTADQLKGSGSVIHLHPAFDPFGVKSGLSTAFKFVKDSDLLSKGLDAAVPAIATAFGAPQAGIPARAAIKSLTGVGVYDSDSDTPEKEGGRISVADVKKAAKNALGHAKRKGILTDAVNAGEKFLLSKATKPEHENLIKSVRGEVKRRYGAQMAALRAKRKKAMIAGSFRLN</sequence>
<dbReference type="OMA" id="IHLHPAF"/>
<protein>
    <submittedName>
        <fullName evidence="1">Uncharacterized protein</fullName>
    </submittedName>
</protein>
<keyword evidence="2" id="KW-1185">Reference proteome</keyword>